<dbReference type="AlphaFoldDB" id="A0A4R2QZN3"/>
<gene>
    <name evidence="1" type="ORF">EV191_102369</name>
</gene>
<dbReference type="Pfam" id="PF11248">
    <property type="entry name" value="DUF3046"/>
    <property type="match status" value="1"/>
</dbReference>
<evidence type="ECO:0000313" key="1">
    <source>
        <dbReference type="EMBL" id="TCP55157.1"/>
    </source>
</evidence>
<dbReference type="RefSeq" id="WP_132876516.1">
    <property type="nucleotide sequence ID" value="NZ_SLXQ01000002.1"/>
</dbReference>
<dbReference type="Proteomes" id="UP000294911">
    <property type="component" value="Unassembled WGS sequence"/>
</dbReference>
<accession>A0A4R2QZN3</accession>
<dbReference type="EMBL" id="SLXQ01000002">
    <property type="protein sequence ID" value="TCP55157.1"/>
    <property type="molecule type" value="Genomic_DNA"/>
</dbReference>
<proteinExistence type="predicted"/>
<keyword evidence="2" id="KW-1185">Reference proteome</keyword>
<sequence>MRITAFRRLMAEEFGEVRAEMLARDHVLSALGGRTVDQALAEGEAAKRVWLAVCDDLEVPKDRR</sequence>
<evidence type="ECO:0000313" key="2">
    <source>
        <dbReference type="Proteomes" id="UP000294911"/>
    </source>
</evidence>
<comment type="caution">
    <text evidence="1">The sequence shown here is derived from an EMBL/GenBank/DDBJ whole genome shotgun (WGS) entry which is preliminary data.</text>
</comment>
<protein>
    <submittedName>
        <fullName evidence="1">DUF3046 family protein</fullName>
    </submittedName>
</protein>
<name>A0A4R2QZN3_9PSEU</name>
<dbReference type="OrthoDB" id="3215033at2"/>
<reference evidence="1 2" key="1">
    <citation type="submission" date="2019-03" db="EMBL/GenBank/DDBJ databases">
        <title>Genomic Encyclopedia of Type Strains, Phase IV (KMG-IV): sequencing the most valuable type-strain genomes for metagenomic binning, comparative biology and taxonomic classification.</title>
        <authorList>
            <person name="Goeker M."/>
        </authorList>
    </citation>
    <scope>NUCLEOTIDE SEQUENCE [LARGE SCALE GENOMIC DNA]</scope>
    <source>
        <strain evidence="1 2">DSM 45765</strain>
    </source>
</reference>
<organism evidence="1 2">
    <name type="scientific">Tamaricihabitans halophyticus</name>
    <dbReference type="NCBI Taxonomy" id="1262583"/>
    <lineage>
        <taxon>Bacteria</taxon>
        <taxon>Bacillati</taxon>
        <taxon>Actinomycetota</taxon>
        <taxon>Actinomycetes</taxon>
        <taxon>Pseudonocardiales</taxon>
        <taxon>Pseudonocardiaceae</taxon>
        <taxon>Tamaricihabitans</taxon>
    </lineage>
</organism>
<dbReference type="InterPro" id="IPR021408">
    <property type="entry name" value="DUF3046"/>
</dbReference>